<feature type="domain" description="ChrR-like cupin" evidence="1">
    <location>
        <begin position="36"/>
        <end position="137"/>
    </location>
</feature>
<sequence length="222" mass="25514">MAFPLLSRPAPEKIAYQGPPLPNVAEDLVVHNVVQLDLEEKLWVPQTKDVWFRPLLFNVSQGYFVNLLRVRKSGILSRHRHAGPVHATVLKGRWHYLEHEWWAEEGSYAFEPPGDIHTLEVPEGVEEMITLFHVTGAYIYVDQHGNPEAVEDVFSKLELAKEHYKNVGLGTKIKIGTLLLIAVDHMQRFPQELTEDYMKLFCPTFGYRKDRGNSLLFMKPAN</sequence>
<keyword evidence="3" id="KW-1185">Reference proteome</keyword>
<evidence type="ECO:0000313" key="2">
    <source>
        <dbReference type="EMBL" id="WZH39123.1"/>
    </source>
</evidence>
<dbReference type="SUPFAM" id="SSF51182">
    <property type="entry name" value="RmlC-like cupins"/>
    <property type="match status" value="1"/>
</dbReference>
<dbReference type="InterPro" id="IPR014710">
    <property type="entry name" value="RmlC-like_jellyroll"/>
</dbReference>
<dbReference type="Proteomes" id="UP001489902">
    <property type="component" value="Chromosome 1"/>
</dbReference>
<organism evidence="2 3">
    <name type="scientific">Fusarium acuminatum</name>
    <dbReference type="NCBI Taxonomy" id="5515"/>
    <lineage>
        <taxon>Eukaryota</taxon>
        <taxon>Fungi</taxon>
        <taxon>Dikarya</taxon>
        <taxon>Ascomycota</taxon>
        <taxon>Pezizomycotina</taxon>
        <taxon>Sordariomycetes</taxon>
        <taxon>Hypocreomycetidae</taxon>
        <taxon>Hypocreales</taxon>
        <taxon>Nectriaceae</taxon>
        <taxon>Fusarium</taxon>
        <taxon>Fusarium tricinctum species complex</taxon>
    </lineage>
</organism>
<protein>
    <submittedName>
        <fullName evidence="2">RmlC-like cupin domain-containing protein</fullName>
    </submittedName>
</protein>
<name>A0ABZ2WF20_9HYPO</name>
<dbReference type="Gene3D" id="2.60.120.10">
    <property type="entry name" value="Jelly Rolls"/>
    <property type="match status" value="1"/>
</dbReference>
<evidence type="ECO:0000313" key="3">
    <source>
        <dbReference type="Proteomes" id="UP001489902"/>
    </source>
</evidence>
<evidence type="ECO:0000259" key="1">
    <source>
        <dbReference type="Pfam" id="PF12973"/>
    </source>
</evidence>
<dbReference type="InterPro" id="IPR011051">
    <property type="entry name" value="RmlC_Cupin_sf"/>
</dbReference>
<reference evidence="2 3" key="1">
    <citation type="submission" date="2024-04" db="EMBL/GenBank/DDBJ databases">
        <title>Complete genome sequence of Fusarium acuminatum.</title>
        <authorList>
            <person name="Lan B."/>
        </authorList>
    </citation>
    <scope>NUCLEOTIDE SEQUENCE [LARGE SCALE GENOMIC DNA]</scope>
    <source>
        <strain evidence="2">1A</strain>
    </source>
</reference>
<dbReference type="InterPro" id="IPR025979">
    <property type="entry name" value="ChrR-like_cupin_dom"/>
</dbReference>
<proteinExistence type="predicted"/>
<dbReference type="Pfam" id="PF12973">
    <property type="entry name" value="Cupin_7"/>
    <property type="match status" value="1"/>
</dbReference>
<dbReference type="CDD" id="cd20302">
    <property type="entry name" value="cupin_DAD"/>
    <property type="match status" value="1"/>
</dbReference>
<accession>A0ABZ2WF20</accession>
<dbReference type="EMBL" id="CP151260">
    <property type="protein sequence ID" value="WZH39123.1"/>
    <property type="molecule type" value="Genomic_DNA"/>
</dbReference>
<gene>
    <name evidence="2" type="ORF">QYS62_000031</name>
</gene>